<dbReference type="Pfam" id="PF01628">
    <property type="entry name" value="HrcA"/>
    <property type="match status" value="1"/>
</dbReference>
<dbReference type="InterPro" id="IPR036390">
    <property type="entry name" value="WH_DNA-bd_sf"/>
</dbReference>
<proteinExistence type="predicted"/>
<dbReference type="PANTHER" id="PTHR34824:SF1">
    <property type="entry name" value="HEAT-INDUCIBLE TRANSCRIPTION REPRESSOR HRCA"/>
    <property type="match status" value="1"/>
</dbReference>
<dbReference type="GO" id="GO:0003677">
    <property type="term" value="F:DNA binding"/>
    <property type="evidence" value="ECO:0007669"/>
    <property type="project" value="InterPro"/>
</dbReference>
<keyword evidence="1" id="KW-0678">Repressor</keyword>
<evidence type="ECO:0000313" key="6">
    <source>
        <dbReference type="EMBL" id="PIR06947.1"/>
    </source>
</evidence>
<sequence>MNDKEQKTLKEIIELYIKTARPVGSKILSENRKFAVSSATIRNIMLELERTSYITQPHTSAGRIPTIDGYRFYLDNLLSIKPPSAQEQQELKKAYKKDLRELAKLLAVKTNLVTIVGFGPHDLYFTGLFNLFSQPEFEDYKMVLSISQVVDSLEKAIADIYQSVTGPAVLLGDQNPFSEFCSVVVTLLSNRKGELLAVLGPVRMDYNRVLGLLEGVDKIT</sequence>
<dbReference type="AlphaFoldDB" id="A0A2H0NDI9"/>
<keyword evidence="3" id="KW-0346">Stress response</keyword>
<name>A0A2H0NDI9_9BACT</name>
<evidence type="ECO:0000256" key="1">
    <source>
        <dbReference type="ARBA" id="ARBA00022491"/>
    </source>
</evidence>
<accession>A0A2H0NDI9</accession>
<dbReference type="GO" id="GO:0045892">
    <property type="term" value="P:negative regulation of DNA-templated transcription"/>
    <property type="evidence" value="ECO:0007669"/>
    <property type="project" value="TreeGrafter"/>
</dbReference>
<dbReference type="InterPro" id="IPR036388">
    <property type="entry name" value="WH-like_DNA-bd_sf"/>
</dbReference>
<dbReference type="EMBL" id="PCWQ01000007">
    <property type="protein sequence ID" value="PIR06947.1"/>
    <property type="molecule type" value="Genomic_DNA"/>
</dbReference>
<dbReference type="InterPro" id="IPR029016">
    <property type="entry name" value="GAF-like_dom_sf"/>
</dbReference>
<dbReference type="InterPro" id="IPR002571">
    <property type="entry name" value="HrcA"/>
</dbReference>
<dbReference type="SUPFAM" id="SSF46785">
    <property type="entry name" value="Winged helix' DNA-binding domain"/>
    <property type="match status" value="1"/>
</dbReference>
<dbReference type="PANTHER" id="PTHR34824">
    <property type="entry name" value="HEAT-INDUCIBLE TRANSCRIPTION REPRESSOR HRCA"/>
    <property type="match status" value="1"/>
</dbReference>
<keyword evidence="2" id="KW-0805">Transcription regulation</keyword>
<comment type="caution">
    <text evidence="6">The sequence shown here is derived from an EMBL/GenBank/DDBJ whole genome shotgun (WGS) entry which is preliminary data.</text>
</comment>
<evidence type="ECO:0000256" key="3">
    <source>
        <dbReference type="ARBA" id="ARBA00023016"/>
    </source>
</evidence>
<dbReference type="Gene3D" id="1.10.10.10">
    <property type="entry name" value="Winged helix-like DNA-binding domain superfamily/Winged helix DNA-binding domain"/>
    <property type="match status" value="1"/>
</dbReference>
<dbReference type="SUPFAM" id="SSF55781">
    <property type="entry name" value="GAF domain-like"/>
    <property type="match status" value="1"/>
</dbReference>
<evidence type="ECO:0000256" key="4">
    <source>
        <dbReference type="ARBA" id="ARBA00023163"/>
    </source>
</evidence>
<evidence type="ECO:0000313" key="7">
    <source>
        <dbReference type="Proteomes" id="UP000230564"/>
    </source>
</evidence>
<dbReference type="Proteomes" id="UP000230564">
    <property type="component" value="Unassembled WGS sequence"/>
</dbReference>
<gene>
    <name evidence="6" type="ORF">COV55_00800</name>
</gene>
<reference evidence="6 7" key="1">
    <citation type="submission" date="2017-09" db="EMBL/GenBank/DDBJ databases">
        <title>Depth-based differentiation of microbial function through sediment-hosted aquifers and enrichment of novel symbionts in the deep terrestrial subsurface.</title>
        <authorList>
            <person name="Probst A.J."/>
            <person name="Ladd B."/>
            <person name="Jarett J.K."/>
            <person name="Geller-Mcgrath D.E."/>
            <person name="Sieber C.M."/>
            <person name="Emerson J.B."/>
            <person name="Anantharaman K."/>
            <person name="Thomas B.C."/>
            <person name="Malmstrom R."/>
            <person name="Stieglmeier M."/>
            <person name="Klingl A."/>
            <person name="Woyke T."/>
            <person name="Ryan C.M."/>
            <person name="Banfield J.F."/>
        </authorList>
    </citation>
    <scope>NUCLEOTIDE SEQUENCE [LARGE SCALE GENOMIC DNA]</scope>
    <source>
        <strain evidence="6">CG11_big_fil_rev_8_21_14_0_20_36_20</strain>
    </source>
</reference>
<evidence type="ECO:0000256" key="2">
    <source>
        <dbReference type="ARBA" id="ARBA00023015"/>
    </source>
</evidence>
<organism evidence="6 7">
    <name type="scientific">Candidatus Komeilibacteria bacterium CG11_big_fil_rev_8_21_14_0_20_36_20</name>
    <dbReference type="NCBI Taxonomy" id="1974477"/>
    <lineage>
        <taxon>Bacteria</taxon>
        <taxon>Candidatus Komeiliibacteriota</taxon>
    </lineage>
</organism>
<feature type="domain" description="Heat-inducible transcription repressor HrcA C-terminal" evidence="5">
    <location>
        <begin position="89"/>
        <end position="209"/>
    </location>
</feature>
<protein>
    <recommendedName>
        <fullName evidence="5">Heat-inducible transcription repressor HrcA C-terminal domain-containing protein</fullName>
    </recommendedName>
</protein>
<keyword evidence="4" id="KW-0804">Transcription</keyword>
<dbReference type="InterPro" id="IPR021153">
    <property type="entry name" value="HrcA_C"/>
</dbReference>
<dbReference type="Gene3D" id="3.30.450.40">
    <property type="match status" value="1"/>
</dbReference>
<evidence type="ECO:0000259" key="5">
    <source>
        <dbReference type="Pfam" id="PF01628"/>
    </source>
</evidence>